<feature type="region of interest" description="Disordered" evidence="1">
    <location>
        <begin position="44"/>
        <end position="76"/>
    </location>
</feature>
<dbReference type="HOGENOM" id="CLU_2197353_0_0_1"/>
<dbReference type="Proteomes" id="UP000027265">
    <property type="component" value="Unassembled WGS sequence"/>
</dbReference>
<proteinExistence type="predicted"/>
<accession>A0A067PD78</accession>
<reference evidence="3" key="1">
    <citation type="journal article" date="2014" name="Proc. Natl. Acad. Sci. U.S.A.">
        <title>Extensive sampling of basidiomycete genomes demonstrates inadequacy of the white-rot/brown-rot paradigm for wood decay fungi.</title>
        <authorList>
            <person name="Riley R."/>
            <person name="Salamov A.A."/>
            <person name="Brown D.W."/>
            <person name="Nagy L.G."/>
            <person name="Floudas D."/>
            <person name="Held B.W."/>
            <person name="Levasseur A."/>
            <person name="Lombard V."/>
            <person name="Morin E."/>
            <person name="Otillar R."/>
            <person name="Lindquist E.A."/>
            <person name="Sun H."/>
            <person name="LaButti K.M."/>
            <person name="Schmutz J."/>
            <person name="Jabbour D."/>
            <person name="Luo H."/>
            <person name="Baker S.E."/>
            <person name="Pisabarro A.G."/>
            <person name="Walton J.D."/>
            <person name="Blanchette R.A."/>
            <person name="Henrissat B."/>
            <person name="Martin F."/>
            <person name="Cullen D."/>
            <person name="Hibbett D.S."/>
            <person name="Grigoriev I.V."/>
        </authorList>
    </citation>
    <scope>NUCLEOTIDE SEQUENCE [LARGE SCALE GENOMIC DNA]</scope>
    <source>
        <strain evidence="3">MUCL 33604</strain>
    </source>
</reference>
<sequence>MVSIVWWGYAIQGGSVDVEDSDLMSVIDDVQWVLRSMLESNTSRLVDDNKVAPSPVVSKGNRKRRSTSEAGGEGVAPKKKRFNLVVVVGSQPQSTIEVADTTRPLSPP</sequence>
<organism evidence="2 3">
    <name type="scientific">Jaapia argillacea MUCL 33604</name>
    <dbReference type="NCBI Taxonomy" id="933084"/>
    <lineage>
        <taxon>Eukaryota</taxon>
        <taxon>Fungi</taxon>
        <taxon>Dikarya</taxon>
        <taxon>Basidiomycota</taxon>
        <taxon>Agaricomycotina</taxon>
        <taxon>Agaricomycetes</taxon>
        <taxon>Agaricomycetidae</taxon>
        <taxon>Jaapiales</taxon>
        <taxon>Jaapiaceae</taxon>
        <taxon>Jaapia</taxon>
    </lineage>
</organism>
<dbReference type="EMBL" id="KL197737">
    <property type="protein sequence ID" value="KDQ52868.1"/>
    <property type="molecule type" value="Genomic_DNA"/>
</dbReference>
<dbReference type="AlphaFoldDB" id="A0A067PD78"/>
<evidence type="ECO:0000256" key="1">
    <source>
        <dbReference type="SAM" id="MobiDB-lite"/>
    </source>
</evidence>
<keyword evidence="3" id="KW-1185">Reference proteome</keyword>
<gene>
    <name evidence="2" type="ORF">JAAARDRAFT_197935</name>
</gene>
<dbReference type="InParanoid" id="A0A067PD78"/>
<evidence type="ECO:0000313" key="2">
    <source>
        <dbReference type="EMBL" id="KDQ52868.1"/>
    </source>
</evidence>
<evidence type="ECO:0000313" key="3">
    <source>
        <dbReference type="Proteomes" id="UP000027265"/>
    </source>
</evidence>
<name>A0A067PD78_9AGAM</name>
<protein>
    <submittedName>
        <fullName evidence="2">Uncharacterized protein</fullName>
    </submittedName>
</protein>